<name>A0A8T0DBC9_9TREM</name>
<comment type="caution">
    <text evidence="6">The sequence shown here is derived from an EMBL/GenBank/DDBJ whole genome shotgun (WGS) entry which is preliminary data.</text>
</comment>
<proteinExistence type="predicted"/>
<evidence type="ECO:0000256" key="3">
    <source>
        <dbReference type="ARBA" id="ARBA00022833"/>
    </source>
</evidence>
<dbReference type="SMART" id="SM00356">
    <property type="entry name" value="ZnF_C3H1"/>
    <property type="match status" value="1"/>
</dbReference>
<protein>
    <recommendedName>
        <fullName evidence="5">C3H1-type domain-containing protein</fullName>
    </recommendedName>
</protein>
<accession>A0A8T0DBC9</accession>
<evidence type="ECO:0000256" key="2">
    <source>
        <dbReference type="ARBA" id="ARBA00022771"/>
    </source>
</evidence>
<dbReference type="Proteomes" id="UP000699462">
    <property type="component" value="Unassembled WGS sequence"/>
</dbReference>
<feature type="domain" description="C3H1-type" evidence="5">
    <location>
        <begin position="207"/>
        <end position="235"/>
    </location>
</feature>
<dbReference type="PROSITE" id="PS50103">
    <property type="entry name" value="ZF_C3H1"/>
    <property type="match status" value="1"/>
</dbReference>
<organism evidence="6 7">
    <name type="scientific">Paragonimus westermani</name>
    <dbReference type="NCBI Taxonomy" id="34504"/>
    <lineage>
        <taxon>Eukaryota</taxon>
        <taxon>Metazoa</taxon>
        <taxon>Spiralia</taxon>
        <taxon>Lophotrochozoa</taxon>
        <taxon>Platyhelminthes</taxon>
        <taxon>Trematoda</taxon>
        <taxon>Digenea</taxon>
        <taxon>Plagiorchiida</taxon>
        <taxon>Troglotremata</taxon>
        <taxon>Troglotrematidae</taxon>
        <taxon>Paragonimus</taxon>
    </lineage>
</organism>
<dbReference type="SUPFAM" id="SSF90229">
    <property type="entry name" value="CCCH zinc finger"/>
    <property type="match status" value="1"/>
</dbReference>
<dbReference type="InterPro" id="IPR036855">
    <property type="entry name" value="Znf_CCCH_sf"/>
</dbReference>
<evidence type="ECO:0000259" key="5">
    <source>
        <dbReference type="PROSITE" id="PS50103"/>
    </source>
</evidence>
<evidence type="ECO:0000256" key="4">
    <source>
        <dbReference type="PROSITE-ProRule" id="PRU00723"/>
    </source>
</evidence>
<dbReference type="InterPro" id="IPR000571">
    <property type="entry name" value="Znf_CCCH"/>
</dbReference>
<keyword evidence="7" id="KW-1185">Reference proteome</keyword>
<keyword evidence="2 4" id="KW-0863">Zinc-finger</keyword>
<reference evidence="6 7" key="1">
    <citation type="submission" date="2019-07" db="EMBL/GenBank/DDBJ databases">
        <title>Annotation for the trematode Paragonimus westermani.</title>
        <authorList>
            <person name="Choi Y.-J."/>
        </authorList>
    </citation>
    <scope>NUCLEOTIDE SEQUENCE [LARGE SCALE GENOMIC DNA]</scope>
    <source>
        <strain evidence="6">180907_Pwestermani</strain>
    </source>
</reference>
<gene>
    <name evidence="6" type="ORF">P879_10769</name>
</gene>
<evidence type="ECO:0000313" key="7">
    <source>
        <dbReference type="Proteomes" id="UP000699462"/>
    </source>
</evidence>
<dbReference type="AlphaFoldDB" id="A0A8T0DBC9"/>
<keyword evidence="1 4" id="KW-0479">Metal-binding</keyword>
<evidence type="ECO:0000256" key="1">
    <source>
        <dbReference type="ARBA" id="ARBA00022723"/>
    </source>
</evidence>
<dbReference type="GO" id="GO:0008270">
    <property type="term" value="F:zinc ion binding"/>
    <property type="evidence" value="ECO:0007669"/>
    <property type="project" value="UniProtKB-KW"/>
</dbReference>
<feature type="zinc finger region" description="C3H1-type" evidence="4">
    <location>
        <begin position="207"/>
        <end position="235"/>
    </location>
</feature>
<dbReference type="EMBL" id="JTDF01010014">
    <property type="protein sequence ID" value="KAF8564017.1"/>
    <property type="molecule type" value="Genomic_DNA"/>
</dbReference>
<sequence>MSGLRGNPYKWVSSSSVGRKKHSTRFKYVKKTNDIHNKYVSPPATSVDTVKNSVRNVDNCGDQSMNRTAYKSTWFQYHSLSRRRIPVRQIVSSQPNVGFPAFKLVRSRGVTPARTVYNNSSRQGRLEQKSFGQSYDSTFTRGPVRTAVKPNKLASGPHPGNNTRSRNTFRLVTRYSVRRIKTESRPSSGLNAVSKQRLQKAISCLRFRRRPICMFFVKTGKCCLGTRCRYEHDPNYLRICPRYVFHLRHIFICLVFKLTC</sequence>
<dbReference type="OrthoDB" id="3247158at2759"/>
<evidence type="ECO:0000313" key="6">
    <source>
        <dbReference type="EMBL" id="KAF8564017.1"/>
    </source>
</evidence>
<keyword evidence="3 4" id="KW-0862">Zinc</keyword>